<protein>
    <submittedName>
        <fullName evidence="3">Uncharacterized protein</fullName>
    </submittedName>
</protein>
<dbReference type="VEuPathDB" id="ToxoDB:BESB_028200"/>
<gene>
    <name evidence="3" type="ORF">BESB_028200</name>
</gene>
<evidence type="ECO:0000256" key="2">
    <source>
        <dbReference type="SAM" id="MobiDB-lite"/>
    </source>
</evidence>
<accession>A0A2A9M084</accession>
<dbReference type="PANTHER" id="PTHR40515">
    <property type="entry name" value="CILIA- AND FLAGELLA-ASSOCIATED PROTEIN 157"/>
    <property type="match status" value="1"/>
</dbReference>
<keyword evidence="4" id="KW-1185">Reference proteome</keyword>
<feature type="compositionally biased region" description="Basic and acidic residues" evidence="2">
    <location>
        <begin position="141"/>
        <end position="160"/>
    </location>
</feature>
<dbReference type="PANTHER" id="PTHR40515:SF1">
    <property type="entry name" value="CILIA- AND FLAGELLA-ASSOCIATED PROTEIN 157"/>
    <property type="match status" value="1"/>
</dbReference>
<evidence type="ECO:0000313" key="3">
    <source>
        <dbReference type="EMBL" id="PFH31385.1"/>
    </source>
</evidence>
<feature type="region of interest" description="Disordered" evidence="2">
    <location>
        <begin position="122"/>
        <end position="160"/>
    </location>
</feature>
<dbReference type="RefSeq" id="XP_029215394.1">
    <property type="nucleotide sequence ID" value="XM_029361494.1"/>
</dbReference>
<comment type="caution">
    <text evidence="3">The sequence shown here is derived from an EMBL/GenBank/DDBJ whole genome shotgun (WGS) entry which is preliminary data.</text>
</comment>
<dbReference type="AlphaFoldDB" id="A0A2A9M084"/>
<name>A0A2A9M084_BESBE</name>
<evidence type="ECO:0000256" key="1">
    <source>
        <dbReference type="SAM" id="Coils"/>
    </source>
</evidence>
<organism evidence="3 4">
    <name type="scientific">Besnoitia besnoiti</name>
    <name type="common">Apicomplexan protozoan</name>
    <dbReference type="NCBI Taxonomy" id="94643"/>
    <lineage>
        <taxon>Eukaryota</taxon>
        <taxon>Sar</taxon>
        <taxon>Alveolata</taxon>
        <taxon>Apicomplexa</taxon>
        <taxon>Conoidasida</taxon>
        <taxon>Coccidia</taxon>
        <taxon>Eucoccidiorida</taxon>
        <taxon>Eimeriorina</taxon>
        <taxon>Sarcocystidae</taxon>
        <taxon>Besnoitia</taxon>
    </lineage>
</organism>
<dbReference type="OrthoDB" id="193329at2759"/>
<evidence type="ECO:0000313" key="4">
    <source>
        <dbReference type="Proteomes" id="UP000224006"/>
    </source>
</evidence>
<dbReference type="EMBL" id="NWUJ01000015">
    <property type="protein sequence ID" value="PFH31385.1"/>
    <property type="molecule type" value="Genomic_DNA"/>
</dbReference>
<dbReference type="Proteomes" id="UP000224006">
    <property type="component" value="Unassembled WGS sequence"/>
</dbReference>
<keyword evidence="1" id="KW-0175">Coiled coil</keyword>
<dbReference type="STRING" id="94643.A0A2A9M084"/>
<dbReference type="KEGG" id="bbes:BESB_028200"/>
<feature type="coiled-coil region" evidence="1">
    <location>
        <begin position="180"/>
        <end position="217"/>
    </location>
</feature>
<proteinExistence type="predicted"/>
<reference evidence="3 4" key="1">
    <citation type="submission" date="2017-09" db="EMBL/GenBank/DDBJ databases">
        <title>Genome sequencing of Besnoitia besnoiti strain Bb-Ger1.</title>
        <authorList>
            <person name="Schares G."/>
            <person name="Venepally P."/>
            <person name="Lorenzi H.A."/>
        </authorList>
    </citation>
    <scope>NUCLEOTIDE SEQUENCE [LARGE SCALE GENOMIC DNA]</scope>
    <source>
        <strain evidence="3 4">Bb-Ger1</strain>
    </source>
</reference>
<dbReference type="GeneID" id="40307872"/>
<sequence>MEAIRQLHGSILHSLSLVQKSTAKLIGEQEEQHRRQFRMQLQEVLEASVRATQQQKPPVEISTLHRILLRDVQTAQQFAKDSDQMNQALQKENRKLKLELNCEKEHAEALAKELVLTRKKLEKERNRAASSPPSVGNECRGPGHDSESGKKCRERPDRIRISDLQQNKMFERGVRLREENQRYQRIVETQKKELHQLREAQNKAVIMRNELVAFLQQAINDVGAKVAGLRRLSTVEPRGSAPGIHHVSELTMADRDEVLRKLLSEQKVIKLLHDIVATHEPAAAAALDVSWLTDDQSFAAGNRG</sequence>